<feature type="region of interest" description="Disordered" evidence="1">
    <location>
        <begin position="312"/>
        <end position="362"/>
    </location>
</feature>
<name>A0A9P4JAP2_9PEZI</name>
<feature type="compositionally biased region" description="Acidic residues" evidence="1">
    <location>
        <begin position="335"/>
        <end position="347"/>
    </location>
</feature>
<evidence type="ECO:0000313" key="3">
    <source>
        <dbReference type="Proteomes" id="UP000799439"/>
    </source>
</evidence>
<sequence length="454" mass="49820">MNRLSPELVSIVVENLSSHKDLAAYSTVSTQFRAAVERRTFRRLALQDSDLQDLGRILVNDVRRSLLQRIDFRIVLPTYGDSRRNHQANLTAFQASIHSLYAILNSWGTRGLSLELSAIFAPQHGDESFAPQSIQDAQAGFFRRYLTLSNSSLPVVNAISSLETVATAGRALHPSTICQLAAALPNLQRLEIEYFDPLPKREALRKEHRHALAMGLQSLHLPALSYLGIKCNPSFSVYNHSFDCSDLSLDGIDPLSTAIRHLSRSSPQLEELTLQDVQMSPDLLRDPDPEDGLTWQSLRRFHIKASPVSPDGRWYYTGDPGAVEQGVDSAPGSDDGSEASDDGDNDTDSGSGSSEDDDLDRDVVVNGVRPSHFWRTEPDAKMVDPLLDAVADAVGRMPLLESGRVEIGEEVGDAAALVVECDATGVAEVYLAGLAGDVLRKYHREQSNNLLGHR</sequence>
<dbReference type="Gene3D" id="3.80.10.10">
    <property type="entry name" value="Ribonuclease Inhibitor"/>
    <property type="match status" value="1"/>
</dbReference>
<keyword evidence="3" id="KW-1185">Reference proteome</keyword>
<evidence type="ECO:0000313" key="2">
    <source>
        <dbReference type="EMBL" id="KAF2158001.1"/>
    </source>
</evidence>
<comment type="caution">
    <text evidence="2">The sequence shown here is derived from an EMBL/GenBank/DDBJ whole genome shotgun (WGS) entry which is preliminary data.</text>
</comment>
<dbReference type="OrthoDB" id="5333491at2759"/>
<organism evidence="2 3">
    <name type="scientific">Myriangium duriaei CBS 260.36</name>
    <dbReference type="NCBI Taxonomy" id="1168546"/>
    <lineage>
        <taxon>Eukaryota</taxon>
        <taxon>Fungi</taxon>
        <taxon>Dikarya</taxon>
        <taxon>Ascomycota</taxon>
        <taxon>Pezizomycotina</taxon>
        <taxon>Dothideomycetes</taxon>
        <taxon>Dothideomycetidae</taxon>
        <taxon>Myriangiales</taxon>
        <taxon>Myriangiaceae</taxon>
        <taxon>Myriangium</taxon>
    </lineage>
</organism>
<proteinExistence type="predicted"/>
<protein>
    <recommendedName>
        <fullName evidence="4">F-box domain-containing protein</fullName>
    </recommendedName>
</protein>
<dbReference type="Proteomes" id="UP000799439">
    <property type="component" value="Unassembled WGS sequence"/>
</dbReference>
<accession>A0A9P4JAP2</accession>
<dbReference type="EMBL" id="ML996081">
    <property type="protein sequence ID" value="KAF2158001.1"/>
    <property type="molecule type" value="Genomic_DNA"/>
</dbReference>
<reference evidence="2" key="1">
    <citation type="journal article" date="2020" name="Stud. Mycol.">
        <title>101 Dothideomycetes genomes: a test case for predicting lifestyles and emergence of pathogens.</title>
        <authorList>
            <person name="Haridas S."/>
            <person name="Albert R."/>
            <person name="Binder M."/>
            <person name="Bloem J."/>
            <person name="Labutti K."/>
            <person name="Salamov A."/>
            <person name="Andreopoulos B."/>
            <person name="Baker S."/>
            <person name="Barry K."/>
            <person name="Bills G."/>
            <person name="Bluhm B."/>
            <person name="Cannon C."/>
            <person name="Castanera R."/>
            <person name="Culley D."/>
            <person name="Daum C."/>
            <person name="Ezra D."/>
            <person name="Gonzalez J."/>
            <person name="Henrissat B."/>
            <person name="Kuo A."/>
            <person name="Liang C."/>
            <person name="Lipzen A."/>
            <person name="Lutzoni F."/>
            <person name="Magnuson J."/>
            <person name="Mondo S."/>
            <person name="Nolan M."/>
            <person name="Ohm R."/>
            <person name="Pangilinan J."/>
            <person name="Park H.-J."/>
            <person name="Ramirez L."/>
            <person name="Alfaro M."/>
            <person name="Sun H."/>
            <person name="Tritt A."/>
            <person name="Yoshinaga Y."/>
            <person name="Zwiers L.-H."/>
            <person name="Turgeon B."/>
            <person name="Goodwin S."/>
            <person name="Spatafora J."/>
            <person name="Crous P."/>
            <person name="Grigoriev I."/>
        </authorList>
    </citation>
    <scope>NUCLEOTIDE SEQUENCE</scope>
    <source>
        <strain evidence="2">CBS 260.36</strain>
    </source>
</reference>
<evidence type="ECO:0008006" key="4">
    <source>
        <dbReference type="Google" id="ProtNLM"/>
    </source>
</evidence>
<evidence type="ECO:0000256" key="1">
    <source>
        <dbReference type="SAM" id="MobiDB-lite"/>
    </source>
</evidence>
<dbReference type="InterPro" id="IPR032675">
    <property type="entry name" value="LRR_dom_sf"/>
</dbReference>
<dbReference type="AlphaFoldDB" id="A0A9P4JAP2"/>
<gene>
    <name evidence="2" type="ORF">K461DRAFT_28342</name>
</gene>